<comment type="caution">
    <text evidence="1">The sequence shown here is derived from an EMBL/GenBank/DDBJ whole genome shotgun (WGS) entry which is preliminary data.</text>
</comment>
<dbReference type="EMBL" id="CAJHIT010000002">
    <property type="protein sequence ID" value="CAD6499769.1"/>
    <property type="molecule type" value="Genomic_DNA"/>
</dbReference>
<gene>
    <name evidence="1" type="ORF">BGTH12_LOCUS1127</name>
</gene>
<reference evidence="1" key="1">
    <citation type="submission" date="2020-10" db="EMBL/GenBank/DDBJ databases">
        <authorList>
            <person name="Muller C M."/>
        </authorList>
    </citation>
    <scope>NUCLEOTIDE SEQUENCE</scope>
    <source>
        <strain evidence="1">THUN-12</strain>
    </source>
</reference>
<proteinExistence type="predicted"/>
<dbReference type="Proteomes" id="UP000683417">
    <property type="component" value="Unassembled WGS sequence"/>
</dbReference>
<accession>A0A9W4DDE0</accession>
<name>A0A9W4DDE0_BLUGR</name>
<organism evidence="1 2">
    <name type="scientific">Blumeria graminis f. sp. triticale</name>
    <dbReference type="NCBI Taxonomy" id="1689686"/>
    <lineage>
        <taxon>Eukaryota</taxon>
        <taxon>Fungi</taxon>
        <taxon>Dikarya</taxon>
        <taxon>Ascomycota</taxon>
        <taxon>Pezizomycotina</taxon>
        <taxon>Leotiomycetes</taxon>
        <taxon>Erysiphales</taxon>
        <taxon>Erysiphaceae</taxon>
        <taxon>Blumeria</taxon>
    </lineage>
</organism>
<evidence type="ECO:0000313" key="2">
    <source>
        <dbReference type="Proteomes" id="UP000683417"/>
    </source>
</evidence>
<evidence type="ECO:0000313" key="1">
    <source>
        <dbReference type="EMBL" id="CAD6499769.1"/>
    </source>
</evidence>
<protein>
    <submittedName>
        <fullName evidence="1">BgTH12-03877</fullName>
    </submittedName>
</protein>
<sequence length="12" mass="1432">MLIECRACARHE</sequence>